<sequence>MKEIIFVVEEAPEGGYIAKALGASILTQADTKEELQTCVRDAVYCHFDEGQGLSIIRLHFVKDEVIAA</sequence>
<accession>A0A2W4T8X0</accession>
<gene>
    <name evidence="1" type="ORF">DM484_08920</name>
</gene>
<comment type="caution">
    <text evidence="1">The sequence shown here is derived from an EMBL/GenBank/DDBJ whole genome shotgun (WGS) entry which is preliminary data.</text>
</comment>
<proteinExistence type="predicted"/>
<evidence type="ECO:0000313" key="1">
    <source>
        <dbReference type="EMBL" id="PZN81144.1"/>
    </source>
</evidence>
<dbReference type="AlphaFoldDB" id="A0A2W4T8X0"/>
<organism evidence="1 2">
    <name type="scientific">Candidatus Methylumidiphilus alinenensis</name>
    <dbReference type="NCBI Taxonomy" id="2202197"/>
    <lineage>
        <taxon>Bacteria</taxon>
        <taxon>Pseudomonadati</taxon>
        <taxon>Pseudomonadota</taxon>
        <taxon>Gammaproteobacteria</taxon>
        <taxon>Methylococcales</taxon>
        <taxon>Candidatus Methylumidiphilus</taxon>
    </lineage>
</organism>
<dbReference type="Proteomes" id="UP000249396">
    <property type="component" value="Unassembled WGS sequence"/>
</dbReference>
<protein>
    <submittedName>
        <fullName evidence="1">2-oxoisovalerate dehydrogenase</fullName>
    </submittedName>
</protein>
<dbReference type="EMBL" id="QJPH01000275">
    <property type="protein sequence ID" value="PZN81144.1"/>
    <property type="molecule type" value="Genomic_DNA"/>
</dbReference>
<reference evidence="1 2" key="1">
    <citation type="journal article" date="2018" name="Aquat. Microb. Ecol.">
        <title>Gammaproteobacterial methanotrophs dominate.</title>
        <authorList>
            <person name="Rissanen A.J."/>
            <person name="Saarenheimo J."/>
            <person name="Tiirola M."/>
            <person name="Peura S."/>
            <person name="Aalto S.L."/>
            <person name="Karvinen A."/>
            <person name="Nykanen H."/>
        </authorList>
    </citation>
    <scope>NUCLEOTIDE SEQUENCE [LARGE SCALE GENOMIC DNA]</scope>
    <source>
        <strain evidence="1">AMbin10</strain>
    </source>
</reference>
<evidence type="ECO:0000313" key="2">
    <source>
        <dbReference type="Proteomes" id="UP000249396"/>
    </source>
</evidence>
<name>A0A2W4T8X0_9GAMM</name>
<dbReference type="Gene3D" id="3.30.160.250">
    <property type="match status" value="1"/>
</dbReference>